<sequence length="216" mass="25202">MIDKKDKDAKKLMVDFDMLYDIDMACVLYLIDNYGKSAYFNDWVYCSNMYHIKYLTLTRTEKNPLSIIFKPEYLNRIDGIYEELLTNKYEEVIKYAGLTDILSVLKGTEESTSSIKVTVNCKNLTDQLQIEAFPHTRKWNTVIELDDVSGFDAIFVHDIDSITNYKGVSGKAIYLYDYALNYEGFFEKKYHPFAVLLSKTNAIKYISPYSNFEFPE</sequence>
<protein>
    <submittedName>
        <fullName evidence="1">Uncharacterized protein</fullName>
    </submittedName>
</protein>
<organism evidence="1">
    <name type="scientific">Myoviridae sp. ctIty1</name>
    <dbReference type="NCBI Taxonomy" id="2827673"/>
    <lineage>
        <taxon>Viruses</taxon>
        <taxon>Duplodnaviria</taxon>
        <taxon>Heunggongvirae</taxon>
        <taxon>Uroviricota</taxon>
        <taxon>Caudoviricetes</taxon>
    </lineage>
</organism>
<accession>A0A8S5TG34</accession>
<dbReference type="EMBL" id="BK032823">
    <property type="protein sequence ID" value="DAF62268.1"/>
    <property type="molecule type" value="Genomic_DNA"/>
</dbReference>
<name>A0A8S5TG34_9CAUD</name>
<reference evidence="1" key="1">
    <citation type="journal article" date="2021" name="Proc. Natl. Acad. Sci. U.S.A.">
        <title>A Catalog of Tens of Thousands of Viruses from Human Metagenomes Reveals Hidden Associations with Chronic Diseases.</title>
        <authorList>
            <person name="Tisza M.J."/>
            <person name="Buck C.B."/>
        </authorList>
    </citation>
    <scope>NUCLEOTIDE SEQUENCE</scope>
    <source>
        <strain evidence="1">CtIty1</strain>
    </source>
</reference>
<proteinExistence type="predicted"/>
<evidence type="ECO:0000313" key="1">
    <source>
        <dbReference type="EMBL" id="DAF62268.1"/>
    </source>
</evidence>